<dbReference type="EMBL" id="ACIP02000002">
    <property type="protein sequence ID" value="EEP28338.1"/>
    <property type="molecule type" value="Genomic_DNA"/>
</dbReference>
<dbReference type="PROSITE" id="PS01302">
    <property type="entry name" value="UPF0758"/>
    <property type="match status" value="1"/>
</dbReference>
<dbReference type="GO" id="GO:0046872">
    <property type="term" value="F:metal ion binding"/>
    <property type="evidence" value="ECO:0007669"/>
    <property type="project" value="UniProtKB-KW"/>
</dbReference>
<dbReference type="InterPro" id="IPR010994">
    <property type="entry name" value="RuvA_2-like"/>
</dbReference>
<evidence type="ECO:0000256" key="5">
    <source>
        <dbReference type="ARBA" id="ARBA00022833"/>
    </source>
</evidence>
<dbReference type="InterPro" id="IPR046778">
    <property type="entry name" value="UPF0758_N"/>
</dbReference>
<dbReference type="SUPFAM" id="SSF47781">
    <property type="entry name" value="RuvA domain 2-like"/>
    <property type="match status" value="1"/>
</dbReference>
<evidence type="ECO:0000256" key="4">
    <source>
        <dbReference type="ARBA" id="ARBA00022801"/>
    </source>
</evidence>
<reference evidence="9" key="1">
    <citation type="submission" date="2009-04" db="EMBL/GenBank/DDBJ databases">
        <authorList>
            <person name="Weinstock G."/>
            <person name="Sodergren E."/>
            <person name="Clifton S."/>
            <person name="Fulton L."/>
            <person name="Fulton B."/>
            <person name="Courtney L."/>
            <person name="Fronick C."/>
            <person name="Harrison M."/>
            <person name="Strong C."/>
            <person name="Farmer C."/>
            <person name="Delahaunty K."/>
            <person name="Markovic C."/>
            <person name="Hall O."/>
            <person name="Minx P."/>
            <person name="Tomlinson C."/>
            <person name="Mitreva M."/>
            <person name="Nelson J."/>
            <person name="Hou S."/>
            <person name="Wollam A."/>
            <person name="Pepin K.H."/>
            <person name="Johnson M."/>
            <person name="Bhonagiri V."/>
            <person name="Nash W.E."/>
            <person name="Warren W."/>
            <person name="Chinwalla A."/>
            <person name="Mardis E.R."/>
            <person name="Wilson R.K."/>
        </authorList>
    </citation>
    <scope>NUCLEOTIDE SEQUENCE [LARGE SCALE GENOMIC DNA]</scope>
    <source>
        <strain evidence="9">DSM 14600</strain>
    </source>
</reference>
<accession>C4GB45</accession>
<keyword evidence="5" id="KW-0862">Zinc</keyword>
<evidence type="ECO:0000313" key="10">
    <source>
        <dbReference type="Proteomes" id="UP000003494"/>
    </source>
</evidence>
<dbReference type="InterPro" id="IPR020891">
    <property type="entry name" value="UPF0758_CS"/>
</dbReference>
<keyword evidence="10" id="KW-1185">Reference proteome</keyword>
<evidence type="ECO:0000256" key="7">
    <source>
        <dbReference type="RuleBase" id="RU003797"/>
    </source>
</evidence>
<name>C4GB45_9FIRM</name>
<dbReference type="Gene3D" id="3.40.140.10">
    <property type="entry name" value="Cytidine Deaminase, domain 2"/>
    <property type="match status" value="1"/>
</dbReference>
<dbReference type="Gene3D" id="1.10.150.20">
    <property type="entry name" value="5' to 3' exonuclease, C-terminal subdomain"/>
    <property type="match status" value="1"/>
</dbReference>
<dbReference type="InterPro" id="IPR001405">
    <property type="entry name" value="UPF0758"/>
</dbReference>
<proteinExistence type="inferred from homology"/>
<comment type="caution">
    <text evidence="9">The sequence shown here is derived from an EMBL/GenBank/DDBJ whole genome shotgun (WGS) entry which is preliminary data.</text>
</comment>
<comment type="similarity">
    <text evidence="1 7">Belongs to the UPF0758 family.</text>
</comment>
<dbReference type="Pfam" id="PF20582">
    <property type="entry name" value="UPF0758_N"/>
    <property type="match status" value="1"/>
</dbReference>
<dbReference type="PANTHER" id="PTHR30471">
    <property type="entry name" value="DNA REPAIR PROTEIN RADC"/>
    <property type="match status" value="1"/>
</dbReference>
<dbReference type="NCBIfam" id="NF000642">
    <property type="entry name" value="PRK00024.1"/>
    <property type="match status" value="1"/>
</dbReference>
<dbReference type="HOGENOM" id="CLU_073529_0_2_9"/>
<dbReference type="STRING" id="626523.GCWU000342_01146"/>
<dbReference type="Proteomes" id="UP000003494">
    <property type="component" value="Unassembled WGS sequence"/>
</dbReference>
<protein>
    <recommendedName>
        <fullName evidence="8">MPN domain-containing protein</fullName>
    </recommendedName>
</protein>
<evidence type="ECO:0000256" key="3">
    <source>
        <dbReference type="ARBA" id="ARBA00022723"/>
    </source>
</evidence>
<evidence type="ECO:0000259" key="8">
    <source>
        <dbReference type="PROSITE" id="PS50249"/>
    </source>
</evidence>
<gene>
    <name evidence="9" type="ORF">GCWU000342_01146</name>
</gene>
<dbReference type="GO" id="GO:0006508">
    <property type="term" value="P:proteolysis"/>
    <property type="evidence" value="ECO:0007669"/>
    <property type="project" value="UniProtKB-KW"/>
</dbReference>
<feature type="domain" description="MPN" evidence="8">
    <location>
        <begin position="119"/>
        <end position="241"/>
    </location>
</feature>
<dbReference type="AlphaFoldDB" id="C4GB45"/>
<keyword evidence="3" id="KW-0479">Metal-binding</keyword>
<dbReference type="PROSITE" id="PS50249">
    <property type="entry name" value="MPN"/>
    <property type="match status" value="1"/>
</dbReference>
<dbReference type="InterPro" id="IPR037518">
    <property type="entry name" value="MPN"/>
</dbReference>
<dbReference type="InterPro" id="IPR025657">
    <property type="entry name" value="RadC_JAB"/>
</dbReference>
<organism evidence="9 10">
    <name type="scientific">Shuttleworthella satelles DSM 14600</name>
    <dbReference type="NCBI Taxonomy" id="626523"/>
    <lineage>
        <taxon>Bacteria</taxon>
        <taxon>Bacillati</taxon>
        <taxon>Bacillota</taxon>
        <taxon>Clostridia</taxon>
        <taxon>Lachnospirales</taxon>
        <taxon>Lachnospiraceae</taxon>
        <taxon>Shuttleworthella</taxon>
    </lineage>
</organism>
<dbReference type="CDD" id="cd08071">
    <property type="entry name" value="MPN_DUF2466"/>
    <property type="match status" value="1"/>
</dbReference>
<dbReference type="GO" id="GO:0008237">
    <property type="term" value="F:metallopeptidase activity"/>
    <property type="evidence" value="ECO:0007669"/>
    <property type="project" value="UniProtKB-KW"/>
</dbReference>
<evidence type="ECO:0000256" key="2">
    <source>
        <dbReference type="ARBA" id="ARBA00022670"/>
    </source>
</evidence>
<keyword evidence="2" id="KW-0645">Protease</keyword>
<keyword evidence="6" id="KW-0482">Metalloprotease</keyword>
<dbReference type="NCBIfam" id="TIGR00608">
    <property type="entry name" value="radc"/>
    <property type="match status" value="1"/>
</dbReference>
<dbReference type="eggNOG" id="COG2003">
    <property type="taxonomic scope" value="Bacteria"/>
</dbReference>
<evidence type="ECO:0000256" key="6">
    <source>
        <dbReference type="ARBA" id="ARBA00023049"/>
    </source>
</evidence>
<dbReference type="Pfam" id="PF04002">
    <property type="entry name" value="RadC"/>
    <property type="match status" value="1"/>
</dbReference>
<evidence type="ECO:0000313" key="9">
    <source>
        <dbReference type="EMBL" id="EEP28338.1"/>
    </source>
</evidence>
<keyword evidence="4" id="KW-0378">Hydrolase</keyword>
<evidence type="ECO:0000256" key="1">
    <source>
        <dbReference type="ARBA" id="ARBA00010243"/>
    </source>
</evidence>
<dbReference type="PANTHER" id="PTHR30471:SF3">
    <property type="entry name" value="UPF0758 PROTEIN YEES-RELATED"/>
    <property type="match status" value="1"/>
</dbReference>
<sequence>MISLLCKTNEAGMRSRNHFDNRYADNAPDRKLDRCGCAALTDAELIAILLRSGTRDCDVLAMAEELLRLRQHSLADLVNISRDELMLIPGIGPVKARELQSVFELSRRIASNTRRRKLKLTETKSIAGYYMERLRHEDSELLVAAYFNVRDELVFESVISLGSSDRTDFPIRKIFSLALTHQASQLVLLHNHPSGDPTPSQADYLATQEAKMAGQYLEIALRDHIIIGDHQYYSFRQGELI</sequence>